<proteinExistence type="predicted"/>
<organism evidence="1 2">
    <name type="scientific">Geothermobacter hydrogeniphilus</name>
    <dbReference type="NCBI Taxonomy" id="1969733"/>
    <lineage>
        <taxon>Bacteria</taxon>
        <taxon>Pseudomonadati</taxon>
        <taxon>Thermodesulfobacteriota</taxon>
        <taxon>Desulfuromonadia</taxon>
        <taxon>Desulfuromonadales</taxon>
        <taxon>Geothermobacteraceae</taxon>
        <taxon>Geothermobacter</taxon>
    </lineage>
</organism>
<dbReference type="AlphaFoldDB" id="A0A2K2H6S6"/>
<dbReference type="EMBL" id="PPFX01000045">
    <property type="protein sequence ID" value="PNU18950.1"/>
    <property type="molecule type" value="Genomic_DNA"/>
</dbReference>
<evidence type="ECO:0000313" key="2">
    <source>
        <dbReference type="Proteomes" id="UP000236340"/>
    </source>
</evidence>
<dbReference type="RefSeq" id="WP_103116554.1">
    <property type="nucleotide sequence ID" value="NZ_PPFX01000045.1"/>
</dbReference>
<dbReference type="Proteomes" id="UP000236340">
    <property type="component" value="Unassembled WGS sequence"/>
</dbReference>
<evidence type="ECO:0000313" key="1">
    <source>
        <dbReference type="EMBL" id="PNU18950.1"/>
    </source>
</evidence>
<name>A0A2K2H6S6_9BACT</name>
<dbReference type="OrthoDB" id="5387582at2"/>
<comment type="caution">
    <text evidence="1">The sequence shown here is derived from an EMBL/GenBank/DDBJ whole genome shotgun (WGS) entry which is preliminary data.</text>
</comment>
<accession>A0A2K2H6S6</accession>
<sequence length="97" mass="11370">MKVEVKPSDLYFRYQRKKRTRELPKFSGKPDKESCDRDDLYEVIPMFEAVLAELGSNDQAVLQRAEELLDQLPRFIDSREMVFDALVEGLRDMVGAW</sequence>
<protein>
    <submittedName>
        <fullName evidence="1">Uncharacterized protein</fullName>
    </submittedName>
</protein>
<reference evidence="1 2" key="1">
    <citation type="journal article" date="2018" name="Genome Announc.">
        <title>Genome Sequence of Geothermobacter sp. HR-1 Iron Reducer from the Loihi Seamount.</title>
        <authorList>
            <person name="Smith H."/>
            <person name="Abuyen K."/>
            <person name="Tremblay J."/>
            <person name="Savalia P."/>
            <person name="Perez-Rodriguez I."/>
            <person name="Emerson D."/>
            <person name="Tully B."/>
            <person name="Amend J."/>
        </authorList>
    </citation>
    <scope>NUCLEOTIDE SEQUENCE [LARGE SCALE GENOMIC DNA]</scope>
    <source>
        <strain evidence="1 2">HR-1</strain>
    </source>
</reference>
<gene>
    <name evidence="1" type="ORF">C2E25_15095</name>
</gene>